<feature type="chain" id="PRO_5010276609" evidence="1">
    <location>
        <begin position="22"/>
        <end position="135"/>
    </location>
</feature>
<keyword evidence="1" id="KW-0732">Signal</keyword>
<comment type="caution">
    <text evidence="2">The sequence shown here is derived from an EMBL/GenBank/DDBJ whole genome shotgun (WGS) entry which is preliminary data.</text>
</comment>
<dbReference type="Proteomes" id="UP000180253">
    <property type="component" value="Unassembled WGS sequence"/>
</dbReference>
<organism evidence="2 3">
    <name type="scientific">Pseudoalteromonas byunsanensis</name>
    <dbReference type="NCBI Taxonomy" id="327939"/>
    <lineage>
        <taxon>Bacteria</taxon>
        <taxon>Pseudomonadati</taxon>
        <taxon>Pseudomonadota</taxon>
        <taxon>Gammaproteobacteria</taxon>
        <taxon>Alteromonadales</taxon>
        <taxon>Pseudoalteromonadaceae</taxon>
        <taxon>Pseudoalteromonas</taxon>
    </lineage>
</organism>
<proteinExistence type="predicted"/>
<accession>A0A1S1NDD0</accession>
<protein>
    <submittedName>
        <fullName evidence="2">Uncharacterized protein</fullName>
    </submittedName>
</protein>
<gene>
    <name evidence="2" type="ORF">BIW53_05250</name>
</gene>
<name>A0A1S1NDD0_9GAMM</name>
<evidence type="ECO:0000313" key="3">
    <source>
        <dbReference type="Proteomes" id="UP000180253"/>
    </source>
</evidence>
<reference evidence="2 3" key="1">
    <citation type="submission" date="2016-10" db="EMBL/GenBank/DDBJ databases">
        <title>Pseudoalteromonas amylolytica sp. nov., isolated from the surface seawater.</title>
        <authorList>
            <person name="Wu Y.-H."/>
            <person name="Cheng H."/>
            <person name="Jin X.-B."/>
            <person name="Wang C.-S."/>
            <person name="Xu X.-W."/>
        </authorList>
    </citation>
    <scope>NUCLEOTIDE SEQUENCE [LARGE SCALE GENOMIC DNA]</scope>
    <source>
        <strain evidence="2 3">JCM 12483</strain>
    </source>
</reference>
<evidence type="ECO:0000313" key="2">
    <source>
        <dbReference type="EMBL" id="OHU96731.1"/>
    </source>
</evidence>
<dbReference type="OrthoDB" id="6304961at2"/>
<dbReference type="AlphaFoldDB" id="A0A1S1NDD0"/>
<sequence>MNKILATSLLALGLFSTSSLAASDGSLKYSYSYVYLKCQSASCDGAVTRWHKMEVFYKQAGGIPPHNEVRVYWNKNEPADIAEGRYFAHTNGDFCPDGSRMTAKWIIGSDFRPTAAIATDCSGQEHTYSVHEFHF</sequence>
<dbReference type="EMBL" id="MNAN01000026">
    <property type="protein sequence ID" value="OHU96731.1"/>
    <property type="molecule type" value="Genomic_DNA"/>
</dbReference>
<keyword evidence="3" id="KW-1185">Reference proteome</keyword>
<dbReference type="RefSeq" id="WP_070990819.1">
    <property type="nucleotide sequence ID" value="NZ_CBCSHD010000001.1"/>
</dbReference>
<feature type="signal peptide" evidence="1">
    <location>
        <begin position="1"/>
        <end position="21"/>
    </location>
</feature>
<evidence type="ECO:0000256" key="1">
    <source>
        <dbReference type="SAM" id="SignalP"/>
    </source>
</evidence>